<evidence type="ECO:0000259" key="3">
    <source>
        <dbReference type="PROSITE" id="PS50977"/>
    </source>
</evidence>
<evidence type="ECO:0000256" key="2">
    <source>
        <dbReference type="PROSITE-ProRule" id="PRU00335"/>
    </source>
</evidence>
<dbReference type="PRINTS" id="PR00455">
    <property type="entry name" value="HTHTETR"/>
</dbReference>
<dbReference type="SUPFAM" id="SSF46689">
    <property type="entry name" value="Homeodomain-like"/>
    <property type="match status" value="1"/>
</dbReference>
<dbReference type="Gene3D" id="1.10.357.10">
    <property type="entry name" value="Tetracycline Repressor, domain 2"/>
    <property type="match status" value="1"/>
</dbReference>
<dbReference type="AlphaFoldDB" id="A0A0U0ZNL0"/>
<name>A0A0U0ZNL0_9MYCO</name>
<dbReference type="GO" id="GO:0003700">
    <property type="term" value="F:DNA-binding transcription factor activity"/>
    <property type="evidence" value="ECO:0007669"/>
    <property type="project" value="TreeGrafter"/>
</dbReference>
<dbReference type="PANTHER" id="PTHR30055:SF146">
    <property type="entry name" value="HTH-TYPE TRANSCRIPTIONAL DUAL REGULATOR CECR"/>
    <property type="match status" value="1"/>
</dbReference>
<dbReference type="Pfam" id="PF00440">
    <property type="entry name" value="TetR_N"/>
    <property type="match status" value="1"/>
</dbReference>
<dbReference type="GO" id="GO:0000976">
    <property type="term" value="F:transcription cis-regulatory region binding"/>
    <property type="evidence" value="ECO:0007669"/>
    <property type="project" value="TreeGrafter"/>
</dbReference>
<dbReference type="InterPro" id="IPR050109">
    <property type="entry name" value="HTH-type_TetR-like_transc_reg"/>
</dbReference>
<dbReference type="InterPro" id="IPR009057">
    <property type="entry name" value="Homeodomain-like_sf"/>
</dbReference>
<dbReference type="InterPro" id="IPR001647">
    <property type="entry name" value="HTH_TetR"/>
</dbReference>
<feature type="DNA-binding region" description="H-T-H motif" evidence="2">
    <location>
        <begin position="35"/>
        <end position="54"/>
    </location>
</feature>
<protein>
    <submittedName>
        <fullName evidence="4">Probable transcriptional regulator, TetR family</fullName>
    </submittedName>
</protein>
<evidence type="ECO:0000313" key="5">
    <source>
        <dbReference type="Proteomes" id="UP000045782"/>
    </source>
</evidence>
<reference evidence="4 5" key="1">
    <citation type="submission" date="2015-03" db="EMBL/GenBank/DDBJ databases">
        <authorList>
            <person name="Murphy D."/>
        </authorList>
    </citation>
    <scope>NUCLEOTIDE SEQUENCE [LARGE SCALE GENOMIC DNA]</scope>
    <source>
        <strain evidence="4 5">PAP088</strain>
    </source>
</reference>
<dbReference type="PROSITE" id="PS50977">
    <property type="entry name" value="HTH_TETR_2"/>
    <property type="match status" value="1"/>
</dbReference>
<feature type="domain" description="HTH tetR-type" evidence="3">
    <location>
        <begin position="13"/>
        <end position="72"/>
    </location>
</feature>
<dbReference type="EMBL" id="CSWP01000004">
    <property type="protein sequence ID" value="CPV53671.1"/>
    <property type="molecule type" value="Genomic_DNA"/>
</dbReference>
<gene>
    <name evidence="4" type="ORF">ERS075579_02531</name>
</gene>
<keyword evidence="1 2" id="KW-0238">DNA-binding</keyword>
<proteinExistence type="predicted"/>
<dbReference type="Proteomes" id="UP000045782">
    <property type="component" value="Unassembled WGS sequence"/>
</dbReference>
<evidence type="ECO:0000256" key="1">
    <source>
        <dbReference type="ARBA" id="ARBA00023125"/>
    </source>
</evidence>
<dbReference type="Pfam" id="PF17933">
    <property type="entry name" value="TetR_C_25"/>
    <property type="match status" value="1"/>
</dbReference>
<dbReference type="InterPro" id="IPR036271">
    <property type="entry name" value="Tet_transcr_reg_TetR-rel_C_sf"/>
</dbReference>
<organism evidence="4 5">
    <name type="scientific">Mycobacteroides abscessus</name>
    <dbReference type="NCBI Taxonomy" id="36809"/>
    <lineage>
        <taxon>Bacteria</taxon>
        <taxon>Bacillati</taxon>
        <taxon>Actinomycetota</taxon>
        <taxon>Actinomycetes</taxon>
        <taxon>Mycobacteriales</taxon>
        <taxon>Mycobacteriaceae</taxon>
        <taxon>Mycobacteroides</taxon>
    </lineage>
</organism>
<dbReference type="SUPFAM" id="SSF48498">
    <property type="entry name" value="Tetracyclin repressor-like, C-terminal domain"/>
    <property type="match status" value="1"/>
</dbReference>
<dbReference type="PANTHER" id="PTHR30055">
    <property type="entry name" value="HTH-TYPE TRANSCRIPTIONAL REGULATOR RUTR"/>
    <property type="match status" value="1"/>
</dbReference>
<dbReference type="InterPro" id="IPR041484">
    <property type="entry name" value="TetR_C_25"/>
</dbReference>
<evidence type="ECO:0000313" key="4">
    <source>
        <dbReference type="EMBL" id="CPV53671.1"/>
    </source>
</evidence>
<sequence>MFNLLNMRSADDLTAAARIRDAAIKLWGEQGNGASVRAIADAAGVSPALVMHHYGSKDGLRQAVDDYLLAYIRSEKSRTITSNDPQVWLDAIDEIETFAPMVRYLLHSVQSGGEPGRAFLRRSIDDAEQYLEEGVRAGTIKPSRDPKGRALWVSLNSVGSLIIYVQMHANEDLREILRRYADELIFPAIEVYTEGLMTDSTMLDAFAVQHDKSRSEGDPK</sequence>
<accession>A0A0U0ZNL0</accession>